<reference evidence="2 3" key="1">
    <citation type="submission" date="2014-01" db="EMBL/GenBank/DDBJ databases">
        <title>Actinotalea ferrariae CF5-4.</title>
        <authorList>
            <person name="Chen F."/>
            <person name="Li Y."/>
            <person name="Wang G."/>
        </authorList>
    </citation>
    <scope>NUCLEOTIDE SEQUENCE [LARGE SCALE GENOMIC DNA]</scope>
    <source>
        <strain evidence="2 3">CF5-4</strain>
    </source>
</reference>
<feature type="non-terminal residue" evidence="2">
    <location>
        <position position="1"/>
    </location>
</feature>
<sequence length="123" mass="13109">ADEGPVVGRGRTVIADRVLERLAARLALEVPGVVRHSSGPPLSGLGSDLPEASAESAGERVRVRVRVAVRWETPAHEVAAAVREQVRQRLGAVTGKSVDRVDVVVGALLPPSRVRTDDTRRVL</sequence>
<comment type="caution">
    <text evidence="2">The sequence shown here is derived from an EMBL/GenBank/DDBJ whole genome shotgun (WGS) entry which is preliminary data.</text>
</comment>
<keyword evidence="3" id="KW-1185">Reference proteome</keyword>
<dbReference type="EMBL" id="AXCW01000457">
    <property type="protein sequence ID" value="EYR61850.1"/>
    <property type="molecule type" value="Genomic_DNA"/>
</dbReference>
<protein>
    <recommendedName>
        <fullName evidence="4">Asp23/Gls24 family envelope stress response protein</fullName>
    </recommendedName>
</protein>
<gene>
    <name evidence="2" type="ORF">N866_15090</name>
</gene>
<comment type="similarity">
    <text evidence="1">Belongs to the asp23 family.</text>
</comment>
<dbReference type="Proteomes" id="UP000019753">
    <property type="component" value="Unassembled WGS sequence"/>
</dbReference>
<evidence type="ECO:0000313" key="3">
    <source>
        <dbReference type="Proteomes" id="UP000019753"/>
    </source>
</evidence>
<evidence type="ECO:0000313" key="2">
    <source>
        <dbReference type="EMBL" id="EYR61850.1"/>
    </source>
</evidence>
<dbReference type="Pfam" id="PF03780">
    <property type="entry name" value="Asp23"/>
    <property type="match status" value="1"/>
</dbReference>
<organism evidence="2 3">
    <name type="scientific">Actinotalea ferrariae CF5-4</name>
    <dbReference type="NCBI Taxonomy" id="948458"/>
    <lineage>
        <taxon>Bacteria</taxon>
        <taxon>Bacillati</taxon>
        <taxon>Actinomycetota</taxon>
        <taxon>Actinomycetes</taxon>
        <taxon>Micrococcales</taxon>
        <taxon>Cellulomonadaceae</taxon>
        <taxon>Actinotalea</taxon>
    </lineage>
</organism>
<dbReference type="AlphaFoldDB" id="A0A021VP91"/>
<evidence type="ECO:0000256" key="1">
    <source>
        <dbReference type="ARBA" id="ARBA00005721"/>
    </source>
</evidence>
<evidence type="ECO:0008006" key="4">
    <source>
        <dbReference type="Google" id="ProtNLM"/>
    </source>
</evidence>
<name>A0A021VP91_9CELL</name>
<dbReference type="RefSeq" id="WP_052023267.1">
    <property type="nucleotide sequence ID" value="NZ_AXCW01000457.1"/>
</dbReference>
<dbReference type="InterPro" id="IPR005531">
    <property type="entry name" value="Asp23"/>
</dbReference>
<accession>A0A021VP91</accession>
<proteinExistence type="inferred from homology"/>